<dbReference type="OrthoDB" id="689054at2759"/>
<dbReference type="PANTHER" id="PTHR33264">
    <property type="entry name" value="EXPRESSED PROTEIN"/>
    <property type="match status" value="1"/>
</dbReference>
<evidence type="ECO:0000256" key="1">
    <source>
        <dbReference type="SAM" id="MobiDB-lite"/>
    </source>
</evidence>
<feature type="region of interest" description="Disordered" evidence="1">
    <location>
        <begin position="1"/>
        <end position="23"/>
    </location>
</feature>
<evidence type="ECO:0000313" key="3">
    <source>
        <dbReference type="Proteomes" id="UP000250235"/>
    </source>
</evidence>
<evidence type="ECO:0000313" key="2">
    <source>
        <dbReference type="EMBL" id="KZV43415.1"/>
    </source>
</evidence>
<reference evidence="2 3" key="1">
    <citation type="journal article" date="2015" name="Proc. Natl. Acad. Sci. U.S.A.">
        <title>The resurrection genome of Boea hygrometrica: A blueprint for survival of dehydration.</title>
        <authorList>
            <person name="Xiao L."/>
            <person name="Yang G."/>
            <person name="Zhang L."/>
            <person name="Yang X."/>
            <person name="Zhao S."/>
            <person name="Ji Z."/>
            <person name="Zhou Q."/>
            <person name="Hu M."/>
            <person name="Wang Y."/>
            <person name="Chen M."/>
            <person name="Xu Y."/>
            <person name="Jin H."/>
            <person name="Xiao X."/>
            <person name="Hu G."/>
            <person name="Bao F."/>
            <person name="Hu Y."/>
            <person name="Wan P."/>
            <person name="Li L."/>
            <person name="Deng X."/>
            <person name="Kuang T."/>
            <person name="Xiang C."/>
            <person name="Zhu J.K."/>
            <person name="Oliver M.J."/>
            <person name="He Y."/>
        </authorList>
    </citation>
    <scope>NUCLEOTIDE SEQUENCE [LARGE SCALE GENOMIC DNA]</scope>
    <source>
        <strain evidence="3">cv. XS01</strain>
    </source>
</reference>
<protein>
    <submittedName>
        <fullName evidence="2">Uncharacterized protein</fullName>
    </submittedName>
</protein>
<keyword evidence="3" id="KW-1185">Reference proteome</keyword>
<sequence length="172" mass="19123">MFMYDQNPSPASSSSPSAAVGRSCHNHRGRRHMVEEEEEEGDLVACSGDSCQSCTARVIADCVALCCCPCAVVNLMTLAFLKLPWAVARRCIRRRKKEKMREIRDKEMRRCGGGDINGISRKERGNECTSGFVWEEGGGMDNLGAEEIWLELYEVGHLAFGRVSFSGNILNR</sequence>
<dbReference type="Proteomes" id="UP000250235">
    <property type="component" value="Unassembled WGS sequence"/>
</dbReference>
<dbReference type="AlphaFoldDB" id="A0A2Z7C938"/>
<organism evidence="2 3">
    <name type="scientific">Dorcoceras hygrometricum</name>
    <dbReference type="NCBI Taxonomy" id="472368"/>
    <lineage>
        <taxon>Eukaryota</taxon>
        <taxon>Viridiplantae</taxon>
        <taxon>Streptophyta</taxon>
        <taxon>Embryophyta</taxon>
        <taxon>Tracheophyta</taxon>
        <taxon>Spermatophyta</taxon>
        <taxon>Magnoliopsida</taxon>
        <taxon>eudicotyledons</taxon>
        <taxon>Gunneridae</taxon>
        <taxon>Pentapetalae</taxon>
        <taxon>asterids</taxon>
        <taxon>lamiids</taxon>
        <taxon>Lamiales</taxon>
        <taxon>Gesneriaceae</taxon>
        <taxon>Didymocarpoideae</taxon>
        <taxon>Trichosporeae</taxon>
        <taxon>Loxocarpinae</taxon>
        <taxon>Dorcoceras</taxon>
    </lineage>
</organism>
<proteinExistence type="predicted"/>
<feature type="compositionally biased region" description="Low complexity" evidence="1">
    <location>
        <begin position="8"/>
        <end position="19"/>
    </location>
</feature>
<dbReference type="EMBL" id="KQ998120">
    <property type="protein sequence ID" value="KZV43415.1"/>
    <property type="molecule type" value="Genomic_DNA"/>
</dbReference>
<dbReference type="PANTHER" id="PTHR33264:SF6">
    <property type="entry name" value="OS01G0638800 PROTEIN"/>
    <property type="match status" value="1"/>
</dbReference>
<accession>A0A2Z7C938</accession>
<name>A0A2Z7C938_9LAMI</name>
<gene>
    <name evidence="2" type="ORF">F511_22007</name>
</gene>